<evidence type="ECO:0000313" key="1">
    <source>
        <dbReference type="EMBL" id="KAK3681506.1"/>
    </source>
</evidence>
<gene>
    <name evidence="1" type="ORF">LTR37_020885</name>
</gene>
<name>A0ACC3MB66_9PEZI</name>
<dbReference type="Proteomes" id="UP001281147">
    <property type="component" value="Unassembled WGS sequence"/>
</dbReference>
<dbReference type="EMBL" id="JAUTXU010000400">
    <property type="protein sequence ID" value="KAK3681506.1"/>
    <property type="molecule type" value="Genomic_DNA"/>
</dbReference>
<accession>A0ACC3MB66</accession>
<sequence length="333" mass="35934">MAPRKPTAELRPAGIGLRRSARVPGGNTPAADIAPSADASGVTTNKDTYRVAKSKSAKPKPQKYECTSCTRTLAASSFPKYLPTDTCHGKHRINTCKACLKAWIATQMETRMYDKIRCPECPELMQNGDVKIHGSKKCWEQFDELERRGIAEKAPKCKVGQVHEPLLEEIIADTVATKSTRGKSRARTKKTKNKHKNGSDDISNIFTCNTCSARACVPCDRPFHEGETCAQYRHRMKTADEKASLEKIEEACTQCGTQFCWLCSTTYTVVNRQGHAKGCMYALPGRIDPHAMHVANGGAGAGVGPGAGAGVGFFGGMLLNVLGGGNANGNGNR</sequence>
<organism evidence="1 2">
    <name type="scientific">Vermiconidia calcicola</name>
    <dbReference type="NCBI Taxonomy" id="1690605"/>
    <lineage>
        <taxon>Eukaryota</taxon>
        <taxon>Fungi</taxon>
        <taxon>Dikarya</taxon>
        <taxon>Ascomycota</taxon>
        <taxon>Pezizomycotina</taxon>
        <taxon>Dothideomycetes</taxon>
        <taxon>Dothideomycetidae</taxon>
        <taxon>Mycosphaerellales</taxon>
        <taxon>Extremaceae</taxon>
        <taxon>Vermiconidia</taxon>
    </lineage>
</organism>
<proteinExistence type="predicted"/>
<keyword evidence="2" id="KW-1185">Reference proteome</keyword>
<reference evidence="1" key="1">
    <citation type="submission" date="2023-07" db="EMBL/GenBank/DDBJ databases">
        <title>Black Yeasts Isolated from many extreme environments.</title>
        <authorList>
            <person name="Coleine C."/>
            <person name="Stajich J.E."/>
            <person name="Selbmann L."/>
        </authorList>
    </citation>
    <scope>NUCLEOTIDE SEQUENCE</scope>
    <source>
        <strain evidence="1">CCFEE 5714</strain>
    </source>
</reference>
<comment type="caution">
    <text evidence="1">The sequence shown here is derived from an EMBL/GenBank/DDBJ whole genome shotgun (WGS) entry which is preliminary data.</text>
</comment>
<evidence type="ECO:0000313" key="2">
    <source>
        <dbReference type="Proteomes" id="UP001281147"/>
    </source>
</evidence>
<protein>
    <submittedName>
        <fullName evidence="1">Uncharacterized protein</fullName>
    </submittedName>
</protein>